<evidence type="ECO:0000256" key="4">
    <source>
        <dbReference type="ARBA" id="ARBA00022989"/>
    </source>
</evidence>
<sequence>MAHTEETHNHIVSPKLYVGIFLFLMVMTALTVFAATINFGIMNPVIALVIATAKATTVILFFMHIKYSTRLTQIVILSTLFFLFLLLGLTLTDYLSRAWMAYPSR</sequence>
<feature type="transmembrane region" description="Helical" evidence="6">
    <location>
        <begin position="41"/>
        <end position="62"/>
    </location>
</feature>
<protein>
    <submittedName>
        <fullName evidence="7">Caa(3)-type oxidase, subunit IV</fullName>
    </submittedName>
</protein>
<dbReference type="KEGG" id="aba:Acid345_2993"/>
<dbReference type="EnsemblBacteria" id="ABF41994">
    <property type="protein sequence ID" value="ABF41994"/>
    <property type="gene ID" value="Acid345_2993"/>
</dbReference>
<feature type="transmembrane region" description="Helical" evidence="6">
    <location>
        <begin position="74"/>
        <end position="95"/>
    </location>
</feature>
<dbReference type="Proteomes" id="UP000002432">
    <property type="component" value="Chromosome"/>
</dbReference>
<dbReference type="AlphaFoldDB" id="Q1IMA6"/>
<evidence type="ECO:0000313" key="8">
    <source>
        <dbReference type="Proteomes" id="UP000002432"/>
    </source>
</evidence>
<dbReference type="Pfam" id="PF03626">
    <property type="entry name" value="COX4_pro"/>
    <property type="match status" value="1"/>
</dbReference>
<name>Q1IMA6_KORVE</name>
<dbReference type="InterPro" id="IPR011743">
    <property type="entry name" value="Caa3_sub_IV"/>
</dbReference>
<dbReference type="RefSeq" id="WP_011523795.1">
    <property type="nucleotide sequence ID" value="NC_008009.1"/>
</dbReference>
<keyword evidence="4 6" id="KW-1133">Transmembrane helix</keyword>
<gene>
    <name evidence="7" type="ordered locus">Acid345_2993</name>
</gene>
<keyword evidence="5 6" id="KW-0472">Membrane</keyword>
<dbReference type="GO" id="GO:0005886">
    <property type="term" value="C:plasma membrane"/>
    <property type="evidence" value="ECO:0007669"/>
    <property type="project" value="UniProtKB-SubCell"/>
</dbReference>
<accession>Q1IMA6</accession>
<keyword evidence="8" id="KW-1185">Reference proteome</keyword>
<dbReference type="HOGENOM" id="CLU_146734_0_0_0"/>
<evidence type="ECO:0000256" key="6">
    <source>
        <dbReference type="SAM" id="Phobius"/>
    </source>
</evidence>
<dbReference type="OrthoDB" id="120535at2"/>
<keyword evidence="2" id="KW-1003">Cell membrane</keyword>
<dbReference type="NCBIfam" id="TIGR02229">
    <property type="entry name" value="caa3_sub_IV"/>
    <property type="match status" value="1"/>
</dbReference>
<dbReference type="eggNOG" id="ENOG50339NS">
    <property type="taxonomic scope" value="Bacteria"/>
</dbReference>
<feature type="transmembrane region" description="Helical" evidence="6">
    <location>
        <begin position="16"/>
        <end position="35"/>
    </location>
</feature>
<evidence type="ECO:0000313" key="7">
    <source>
        <dbReference type="EMBL" id="ABF41994.1"/>
    </source>
</evidence>
<organism evidence="7 8">
    <name type="scientific">Koribacter versatilis (strain Ellin345)</name>
    <dbReference type="NCBI Taxonomy" id="204669"/>
    <lineage>
        <taxon>Bacteria</taxon>
        <taxon>Pseudomonadati</taxon>
        <taxon>Acidobacteriota</taxon>
        <taxon>Terriglobia</taxon>
        <taxon>Terriglobales</taxon>
        <taxon>Candidatus Korobacteraceae</taxon>
        <taxon>Candidatus Korobacter</taxon>
    </lineage>
</organism>
<reference evidence="7 8" key="1">
    <citation type="journal article" date="2009" name="Appl. Environ. Microbiol.">
        <title>Three genomes from the phylum Acidobacteria provide insight into the lifestyles of these microorganisms in soils.</title>
        <authorList>
            <person name="Ward N.L."/>
            <person name="Challacombe J.F."/>
            <person name="Janssen P.H."/>
            <person name="Henrissat B."/>
            <person name="Coutinho P.M."/>
            <person name="Wu M."/>
            <person name="Xie G."/>
            <person name="Haft D.H."/>
            <person name="Sait M."/>
            <person name="Badger J."/>
            <person name="Barabote R.D."/>
            <person name="Bradley B."/>
            <person name="Brettin T.S."/>
            <person name="Brinkac L.M."/>
            <person name="Bruce D."/>
            <person name="Creasy T."/>
            <person name="Daugherty S.C."/>
            <person name="Davidsen T.M."/>
            <person name="DeBoy R.T."/>
            <person name="Detter J.C."/>
            <person name="Dodson R.J."/>
            <person name="Durkin A.S."/>
            <person name="Ganapathy A."/>
            <person name="Gwinn-Giglio M."/>
            <person name="Han C.S."/>
            <person name="Khouri H."/>
            <person name="Kiss H."/>
            <person name="Kothari S.P."/>
            <person name="Madupu R."/>
            <person name="Nelson K.E."/>
            <person name="Nelson W.C."/>
            <person name="Paulsen I."/>
            <person name="Penn K."/>
            <person name="Ren Q."/>
            <person name="Rosovitz M.J."/>
            <person name="Selengut J.D."/>
            <person name="Shrivastava S."/>
            <person name="Sullivan S.A."/>
            <person name="Tapia R."/>
            <person name="Thompson L.S."/>
            <person name="Watkins K.L."/>
            <person name="Yang Q."/>
            <person name="Yu C."/>
            <person name="Zafar N."/>
            <person name="Zhou L."/>
            <person name="Kuske C.R."/>
        </authorList>
    </citation>
    <scope>NUCLEOTIDE SEQUENCE [LARGE SCALE GENOMIC DNA]</scope>
    <source>
        <strain evidence="7 8">Ellin345</strain>
    </source>
</reference>
<evidence type="ECO:0000256" key="1">
    <source>
        <dbReference type="ARBA" id="ARBA00004651"/>
    </source>
</evidence>
<dbReference type="InterPro" id="IPR005171">
    <property type="entry name" value="Cyt_c_oxidase_su4_prok"/>
</dbReference>
<comment type="subcellular location">
    <subcellularLocation>
        <location evidence="1">Cell membrane</location>
        <topology evidence="1">Multi-pass membrane protein</topology>
    </subcellularLocation>
</comment>
<evidence type="ECO:0000256" key="5">
    <source>
        <dbReference type="ARBA" id="ARBA00023136"/>
    </source>
</evidence>
<evidence type="ECO:0000256" key="2">
    <source>
        <dbReference type="ARBA" id="ARBA00022475"/>
    </source>
</evidence>
<evidence type="ECO:0000256" key="3">
    <source>
        <dbReference type="ARBA" id="ARBA00022692"/>
    </source>
</evidence>
<keyword evidence="3 6" id="KW-0812">Transmembrane</keyword>
<dbReference type="STRING" id="204669.Acid345_2993"/>
<proteinExistence type="predicted"/>
<dbReference type="EMBL" id="CP000360">
    <property type="protein sequence ID" value="ABF41994.1"/>
    <property type="molecule type" value="Genomic_DNA"/>
</dbReference>